<feature type="compositionally biased region" description="Basic and acidic residues" evidence="16">
    <location>
        <begin position="245"/>
        <end position="262"/>
    </location>
</feature>
<dbReference type="GO" id="GO:0005634">
    <property type="term" value="C:nucleus"/>
    <property type="evidence" value="ECO:0007669"/>
    <property type="project" value="UniProtKB-SubCell"/>
</dbReference>
<comment type="subunit">
    <text evidence="13">Component of the PNUTS-PP1 complex (also named PTW/PP1 complex), composed of PPP1R10/PNUTS, TOX4, WDR82, and PPP1CA (or PPP1CB or PPP1CC).</text>
</comment>
<protein>
    <recommendedName>
        <fullName evidence="3">Serine/threonine-protein phosphatase 1 regulatory subunit 10</fullName>
    </recommendedName>
</protein>
<proteinExistence type="predicted"/>
<keyword evidence="5" id="KW-0488">Methylation</keyword>
<dbReference type="InterPro" id="IPR017923">
    <property type="entry name" value="TFIIS_N"/>
</dbReference>
<evidence type="ECO:0000256" key="7">
    <source>
        <dbReference type="ARBA" id="ARBA00022553"/>
    </source>
</evidence>
<evidence type="ECO:0000259" key="18">
    <source>
        <dbReference type="PROSITE" id="PS51319"/>
    </source>
</evidence>
<evidence type="ECO:0000256" key="8">
    <source>
        <dbReference type="ARBA" id="ARBA00022723"/>
    </source>
</evidence>
<evidence type="ECO:0000256" key="15">
    <source>
        <dbReference type="PROSITE-ProRule" id="PRU00723"/>
    </source>
</evidence>
<accession>A0AAV2HBA0</accession>
<dbReference type="GO" id="GO:0000785">
    <property type="term" value="C:chromatin"/>
    <property type="evidence" value="ECO:0007669"/>
    <property type="project" value="TreeGrafter"/>
</dbReference>
<dbReference type="PROSITE" id="PS50103">
    <property type="entry name" value="ZF_C3H1"/>
    <property type="match status" value="1"/>
</dbReference>
<keyword evidence="6" id="KW-1017">Isopeptide bond</keyword>
<evidence type="ECO:0000256" key="9">
    <source>
        <dbReference type="ARBA" id="ARBA00022771"/>
    </source>
</evidence>
<dbReference type="PANTHER" id="PTHR46557:SF1">
    <property type="entry name" value="SERINE_THREONINE-PROTEIN PHOSPHATASE 1 REGULATORY SUBUNIT 10"/>
    <property type="match status" value="1"/>
</dbReference>
<feature type="compositionally biased region" description="Basic and acidic residues" evidence="16">
    <location>
        <begin position="517"/>
        <end position="539"/>
    </location>
</feature>
<keyword evidence="4" id="KW-0158">Chromosome</keyword>
<dbReference type="Gene3D" id="1.20.930.10">
    <property type="entry name" value="Conserved domain common to transcription factors TFIIS, elongin A, CRSP70"/>
    <property type="match status" value="1"/>
</dbReference>
<dbReference type="Pfam" id="PF00642">
    <property type="entry name" value="zf-CCCH"/>
    <property type="match status" value="1"/>
</dbReference>
<dbReference type="GO" id="GO:0008157">
    <property type="term" value="F:protein phosphatase 1 binding"/>
    <property type="evidence" value="ECO:0007669"/>
    <property type="project" value="TreeGrafter"/>
</dbReference>
<organism evidence="19 20">
    <name type="scientific">Lymnaea stagnalis</name>
    <name type="common">Great pond snail</name>
    <name type="synonym">Helix stagnalis</name>
    <dbReference type="NCBI Taxonomy" id="6523"/>
    <lineage>
        <taxon>Eukaryota</taxon>
        <taxon>Metazoa</taxon>
        <taxon>Spiralia</taxon>
        <taxon>Lophotrochozoa</taxon>
        <taxon>Mollusca</taxon>
        <taxon>Gastropoda</taxon>
        <taxon>Heterobranchia</taxon>
        <taxon>Euthyneura</taxon>
        <taxon>Panpulmonata</taxon>
        <taxon>Hygrophila</taxon>
        <taxon>Lymnaeoidea</taxon>
        <taxon>Lymnaeidae</taxon>
        <taxon>Lymnaea</taxon>
    </lineage>
</organism>
<evidence type="ECO:0000256" key="12">
    <source>
        <dbReference type="ARBA" id="ARBA00023242"/>
    </source>
</evidence>
<evidence type="ECO:0000256" key="2">
    <source>
        <dbReference type="ARBA" id="ARBA00004286"/>
    </source>
</evidence>
<keyword evidence="7" id="KW-0597">Phosphoprotein</keyword>
<feature type="compositionally biased region" description="Basic and acidic residues" evidence="16">
    <location>
        <begin position="277"/>
        <end position="288"/>
    </location>
</feature>
<evidence type="ECO:0000256" key="4">
    <source>
        <dbReference type="ARBA" id="ARBA00022454"/>
    </source>
</evidence>
<keyword evidence="20" id="KW-1185">Reference proteome</keyword>
<feature type="compositionally biased region" description="Basic and acidic residues" evidence="16">
    <location>
        <begin position="316"/>
        <end position="343"/>
    </location>
</feature>
<evidence type="ECO:0000256" key="13">
    <source>
        <dbReference type="ARBA" id="ARBA00093575"/>
    </source>
</evidence>
<gene>
    <name evidence="19" type="ORF">GSLYS_00004668001</name>
</gene>
<feature type="compositionally biased region" description="Low complexity" evidence="16">
    <location>
        <begin position="263"/>
        <end position="273"/>
    </location>
</feature>
<evidence type="ECO:0000313" key="19">
    <source>
        <dbReference type="EMBL" id="CAL1530543.1"/>
    </source>
</evidence>
<dbReference type="PROSITE" id="PS51319">
    <property type="entry name" value="TFIIS_N"/>
    <property type="match status" value="1"/>
</dbReference>
<evidence type="ECO:0000256" key="5">
    <source>
        <dbReference type="ARBA" id="ARBA00022481"/>
    </source>
</evidence>
<dbReference type="SUPFAM" id="SSF90229">
    <property type="entry name" value="CCCH zinc finger"/>
    <property type="match status" value="1"/>
</dbReference>
<dbReference type="GO" id="GO:0008270">
    <property type="term" value="F:zinc ion binding"/>
    <property type="evidence" value="ECO:0007669"/>
    <property type="project" value="UniProtKB-KW"/>
</dbReference>
<evidence type="ECO:0000256" key="3">
    <source>
        <dbReference type="ARBA" id="ARBA00022330"/>
    </source>
</evidence>
<keyword evidence="8 15" id="KW-0479">Metal-binding</keyword>
<keyword evidence="9 15" id="KW-0863">Zinc-finger</keyword>
<dbReference type="SUPFAM" id="SSF47676">
    <property type="entry name" value="Conserved domain common to transcription factors TFIIS, elongin A, CRSP70"/>
    <property type="match status" value="1"/>
</dbReference>
<dbReference type="InterPro" id="IPR000571">
    <property type="entry name" value="Znf_CCCH"/>
</dbReference>
<evidence type="ECO:0000256" key="11">
    <source>
        <dbReference type="ARBA" id="ARBA00022843"/>
    </source>
</evidence>
<feature type="compositionally biased region" description="Polar residues" evidence="16">
    <location>
        <begin position="140"/>
        <end position="149"/>
    </location>
</feature>
<comment type="caution">
    <text evidence="19">The sequence shown here is derived from an EMBL/GenBank/DDBJ whole genome shotgun (WGS) entry which is preliminary data.</text>
</comment>
<feature type="region of interest" description="Disordered" evidence="16">
    <location>
        <begin position="140"/>
        <end position="372"/>
    </location>
</feature>
<feature type="compositionally biased region" description="Polar residues" evidence="16">
    <location>
        <begin position="351"/>
        <end position="363"/>
    </location>
</feature>
<keyword evidence="11" id="KW-0832">Ubl conjugation</keyword>
<evidence type="ECO:0000256" key="14">
    <source>
        <dbReference type="PROSITE-ProRule" id="PRU00649"/>
    </source>
</evidence>
<keyword evidence="12 14" id="KW-0539">Nucleus</keyword>
<dbReference type="EMBL" id="CAXITT010000071">
    <property type="protein sequence ID" value="CAL1530543.1"/>
    <property type="molecule type" value="Genomic_DNA"/>
</dbReference>
<reference evidence="19 20" key="1">
    <citation type="submission" date="2024-04" db="EMBL/GenBank/DDBJ databases">
        <authorList>
            <consortium name="Genoscope - CEA"/>
            <person name="William W."/>
        </authorList>
    </citation>
    <scope>NUCLEOTIDE SEQUENCE [LARGE SCALE GENOMIC DNA]</scope>
</reference>
<dbReference type="SMART" id="SM00509">
    <property type="entry name" value="TFS2N"/>
    <property type="match status" value="1"/>
</dbReference>
<evidence type="ECO:0000259" key="17">
    <source>
        <dbReference type="PROSITE" id="PS50103"/>
    </source>
</evidence>
<sequence length="961" mass="106237">MPPIDPHQLLRALGPLLTPAGGIKGPQEASRIASLMKDATKLVTRCIYLNILRATESHEALEKFIDVGGWNILNSWLDVARGDNNDPLLGELLDVYLLMPVTVVLLKQNSAAKTIKQLSKTENEKIKTLSSKLVDSWTKTIRGQNNGTDNDAEDKKKKKKHKEKEREKDKNDKENDKREKEEKDSEKNKSREKDSKDHHKEKDKRDKDRHKDKDRSKREKSKSSSDNKESSTKGSSSSDPTLSSKTKESSSSKRSTSMDELKSSSSSTTTNGSGKNVEQDFLKDDDSRRRPKTVKQLNTKFRSTGLFDAEEEEEPEQAKKKLDKPPMKRASMDSKSEDAIEKKPRLHLTMPTLTPASSDSAITTPPEVTHGRIKIIPPKKAPAHEIQESNVFMTALQQSTLPGGLKRKKKLLVSPSPMSTTPLLIRGSSATSPPSASSPSATSPPPSTQTSEAGPTSPPLLSPTTVMAQKLPSVPSFYRDTLEDMPESTNSKKDKERDENEDPPPALEVMQTDEEGEGRLDDQTSSTSEEKISESKPEGELIPGDVSLDSDPKPVKVKKPKKNVTWARETNLEEYFYFELDETERENVNRPKTFNEMKKEEMLLDRRAMESAKRFNNDTMVEVLQWKRPKPIDNVIVVVESGCNSVEKQIQMDRELIVLCALFFNKVPDTPAEPDLENSGDKLETQIIPLEDENGSCTEYEHTYKFNDPSSLPYDPEFGGLPLQSHVPPMNQVGPMVGPLMNNMSANIIAGNMNNNMGGNTMGNMNLPPAISHILNTLQQQAQESRDPVIQNLQGMLASVLQNTNPQDSGMLMDRILTALEPFKNQIPGLGNLINSVTGNGMDPNMGPRFMGPNQMGNPRHGLLGSAPPGFNMMGGNMRPNMPAPGPMMNNNPGGMGGNYYMGGGGGGGMRMGGPHGQWRGRSRPYGKRGGPRNVVCQFYVKKGNCKYGDVCQFIHPGPNS</sequence>
<evidence type="ECO:0000256" key="16">
    <source>
        <dbReference type="SAM" id="MobiDB-lite"/>
    </source>
</evidence>
<comment type="subcellular location">
    <subcellularLocation>
        <location evidence="2">Chromosome</location>
    </subcellularLocation>
    <subcellularLocation>
        <location evidence="1 14">Nucleus</location>
    </subcellularLocation>
</comment>
<feature type="compositionally biased region" description="Low complexity" evidence="16">
    <location>
        <begin position="428"/>
        <end position="441"/>
    </location>
</feature>
<dbReference type="InterPro" id="IPR003617">
    <property type="entry name" value="TFIIS/CRSP70_N_sub"/>
</dbReference>
<dbReference type="Proteomes" id="UP001497497">
    <property type="component" value="Unassembled WGS sequence"/>
</dbReference>
<dbReference type="GO" id="GO:0072357">
    <property type="term" value="C:PTW/PP1 phosphatase complex"/>
    <property type="evidence" value="ECO:0007669"/>
    <property type="project" value="TreeGrafter"/>
</dbReference>
<feature type="compositionally biased region" description="Basic and acidic residues" evidence="16">
    <location>
        <begin position="164"/>
        <end position="231"/>
    </location>
</feature>
<feature type="domain" description="TFIIS N-terminal" evidence="18">
    <location>
        <begin position="71"/>
        <end position="144"/>
    </location>
</feature>
<evidence type="ECO:0000256" key="10">
    <source>
        <dbReference type="ARBA" id="ARBA00022833"/>
    </source>
</evidence>
<feature type="compositionally biased region" description="Low complexity" evidence="16">
    <location>
        <begin position="232"/>
        <end position="244"/>
    </location>
</feature>
<evidence type="ECO:0000313" key="20">
    <source>
        <dbReference type="Proteomes" id="UP001497497"/>
    </source>
</evidence>
<feature type="zinc finger region" description="C3H1-type" evidence="15">
    <location>
        <begin position="931"/>
        <end position="959"/>
    </location>
</feature>
<dbReference type="PANTHER" id="PTHR46557">
    <property type="entry name" value="SERINE/THREONINE-PROTEIN PHOSPHATASE 1 REGULATORY SUBUNIT 10-RELATED"/>
    <property type="match status" value="1"/>
</dbReference>
<evidence type="ECO:0000256" key="6">
    <source>
        <dbReference type="ARBA" id="ARBA00022499"/>
    </source>
</evidence>
<feature type="region of interest" description="Disordered" evidence="16">
    <location>
        <begin position="401"/>
        <end position="557"/>
    </location>
</feature>
<dbReference type="AlphaFoldDB" id="A0AAV2HBA0"/>
<name>A0AAV2HBA0_LYMST</name>
<dbReference type="SMART" id="SM00356">
    <property type="entry name" value="ZnF_C3H1"/>
    <property type="match status" value="1"/>
</dbReference>
<dbReference type="InterPro" id="IPR035441">
    <property type="entry name" value="TFIIS/LEDGF_dom_sf"/>
</dbReference>
<dbReference type="InterPro" id="IPR036855">
    <property type="entry name" value="Znf_CCCH_sf"/>
</dbReference>
<dbReference type="Gene3D" id="4.10.1000.10">
    <property type="entry name" value="Zinc finger, CCCH-type"/>
    <property type="match status" value="1"/>
</dbReference>
<evidence type="ECO:0000256" key="1">
    <source>
        <dbReference type="ARBA" id="ARBA00004123"/>
    </source>
</evidence>
<keyword evidence="10 15" id="KW-0862">Zinc</keyword>
<dbReference type="Pfam" id="PF08711">
    <property type="entry name" value="Med26"/>
    <property type="match status" value="1"/>
</dbReference>
<feature type="domain" description="C3H1-type" evidence="17">
    <location>
        <begin position="931"/>
        <end position="959"/>
    </location>
</feature>